<keyword evidence="5" id="KW-0239">DNA-directed DNA polymerase</keyword>
<dbReference type="SUPFAM" id="SSF89550">
    <property type="entry name" value="PHP domain-like"/>
    <property type="match status" value="1"/>
</dbReference>
<comment type="catalytic activity">
    <reaction evidence="6">
        <text>DNA(n) + a 2'-deoxyribonucleoside 5'-triphosphate = DNA(n+1) + diphosphate</text>
        <dbReference type="Rhea" id="RHEA:22508"/>
        <dbReference type="Rhea" id="RHEA-COMP:17339"/>
        <dbReference type="Rhea" id="RHEA-COMP:17340"/>
        <dbReference type="ChEBI" id="CHEBI:33019"/>
        <dbReference type="ChEBI" id="CHEBI:61560"/>
        <dbReference type="ChEBI" id="CHEBI:173112"/>
        <dbReference type="EC" id="2.7.7.7"/>
    </reaction>
</comment>
<dbReference type="Pfam" id="PF07733">
    <property type="entry name" value="DNA_pol3_alpha"/>
    <property type="match status" value="1"/>
</dbReference>
<dbReference type="PANTHER" id="PTHR32294">
    <property type="entry name" value="DNA POLYMERASE III SUBUNIT ALPHA"/>
    <property type="match status" value="1"/>
</dbReference>
<evidence type="ECO:0000256" key="3">
    <source>
        <dbReference type="ARBA" id="ARBA00022695"/>
    </source>
</evidence>
<dbReference type="InterPro" id="IPR004805">
    <property type="entry name" value="DnaE2/DnaE/PolC"/>
</dbReference>
<feature type="domain" description="Polymerase/histidinol phosphatase N-terminal" evidence="7">
    <location>
        <begin position="5"/>
        <end position="72"/>
    </location>
</feature>
<keyword evidence="4" id="KW-0235">DNA replication</keyword>
<evidence type="ECO:0000256" key="6">
    <source>
        <dbReference type="ARBA" id="ARBA00049244"/>
    </source>
</evidence>
<accession>A0A0F9P206</accession>
<keyword evidence="2" id="KW-0808">Transferase</keyword>
<dbReference type="EMBL" id="LAZR01002767">
    <property type="protein sequence ID" value="KKN25835.1"/>
    <property type="molecule type" value="Genomic_DNA"/>
</dbReference>
<dbReference type="Pfam" id="PF14579">
    <property type="entry name" value="HHH_6"/>
    <property type="match status" value="1"/>
</dbReference>
<reference evidence="8" key="1">
    <citation type="journal article" date="2015" name="Nature">
        <title>Complex archaea that bridge the gap between prokaryotes and eukaryotes.</title>
        <authorList>
            <person name="Spang A."/>
            <person name="Saw J.H."/>
            <person name="Jorgensen S.L."/>
            <person name="Zaremba-Niedzwiedzka K."/>
            <person name="Martijn J."/>
            <person name="Lind A.E."/>
            <person name="van Eijk R."/>
            <person name="Schleper C."/>
            <person name="Guy L."/>
            <person name="Ettema T.J."/>
        </authorList>
    </citation>
    <scope>NUCLEOTIDE SEQUENCE</scope>
</reference>
<name>A0A0F9P206_9ZZZZ</name>
<evidence type="ECO:0000256" key="4">
    <source>
        <dbReference type="ARBA" id="ARBA00022705"/>
    </source>
</evidence>
<gene>
    <name evidence="8" type="ORF">LCGC14_0880670</name>
</gene>
<comment type="caution">
    <text evidence="8">The sequence shown here is derived from an EMBL/GenBank/DDBJ whole genome shotgun (WGS) entry which is preliminary data.</text>
</comment>
<dbReference type="Pfam" id="PF02811">
    <property type="entry name" value="PHP"/>
    <property type="match status" value="1"/>
</dbReference>
<organism evidence="8">
    <name type="scientific">marine sediment metagenome</name>
    <dbReference type="NCBI Taxonomy" id="412755"/>
    <lineage>
        <taxon>unclassified sequences</taxon>
        <taxon>metagenomes</taxon>
        <taxon>ecological metagenomes</taxon>
    </lineage>
</organism>
<dbReference type="Gene3D" id="3.20.20.140">
    <property type="entry name" value="Metal-dependent hydrolases"/>
    <property type="match status" value="1"/>
</dbReference>
<dbReference type="GO" id="GO:0003887">
    <property type="term" value="F:DNA-directed DNA polymerase activity"/>
    <property type="evidence" value="ECO:0007669"/>
    <property type="project" value="UniProtKB-KW"/>
</dbReference>
<dbReference type="NCBIfam" id="TIGR00594">
    <property type="entry name" value="polc"/>
    <property type="match status" value="1"/>
</dbReference>
<dbReference type="PANTHER" id="PTHR32294:SF0">
    <property type="entry name" value="DNA POLYMERASE III SUBUNIT ALPHA"/>
    <property type="match status" value="1"/>
</dbReference>
<sequence>MDNYVSLHNHTTYSLMDSLIRPLTLFERAKELGQPAIAVTDHSTLAGAWDSLKASQKTGVKLIMGCEFNFVDNLENGGKIRHIILLAKNYEGYKNLLLASKLANDNYVIGFNKVVPRIDWKILEDCSEGLICTTACSGGILGQLINTRRKDEAKKQAIRLKRIFGDSLAFEIQPHAMKRNASPYNDYDDQMMVNKTLIDFADELDVKVIATTDAHYVTKNDWEMHDTLLAIGSGAPIRTRARLRYVVNDFYMKSRDQVAEFFSRHYSRAEEFCDNTMFFADLCEDSKWIDPKESNPSGKELPVFPVNAQSDYHIFRQWFNKALENKSSINSSMPEDVLYLRYWCEKEFDNKVPEGKEDQYRARLDEELDVIEYHGFSSYMLIVGDYIQFCNKNDIPVGPGRGSVGGSLIAYLLDIHKADPIKYDLIFARFHNKFKTSFPDIDSDFAPSGRARVQQYITDKYGAAYVAHVSNVNTMTPKVYARDIARAYQFGGDRKTAVEVGTNIADSIPSEIKSVHKALEKAPLFAEYANNSKYAQLKTFADLGGIEKVWSTHAGGIVIGKRPLVEFVPVRRDKEGNVAIEYEKNRAEDNGLVKFDTLGLETLDIIDDTYKLIEMSGKVPPSKDLDYDLYDEKTYKLISDGDTLCVFQLGTSAGTIDLCRRVQPKCIEDISIINSLARPSARDIRSDFITTKDGKKDVELLHPALERAFGPTLGFGLYEECLMYLAQDIAGWSLHEADNLRKLTKEKGKNPKKVAKWKSDFVEGSIKMGIGNEMGTKIWEEVVDKFQGYGFNHSHAILYSFISYHTAYLKANFPLEFLVANLMSEVNSNAKVASDNIGRIKAEIRRMGVKISPPNINVSEKAYKISDNNTLITGLNQLKYIGKDAIPEILEHRPFNSLEDMLSKVDGRKLRVTSVQAMAASGCLDHFDMTRKQMFLYASDYKKKLQVWNKKRPGESFPYSWPDDIGEWTMSERYAMEMYYIGEGLICGMREAYPGFFDNWAVKFSDLAEMFPDPKKLGKKYFIPSSDGIVEGVIKTYFEFKVKKESSKIFGQTMAKVDIADPYGGTTSMTIFPSSLELFNERLRILAGKKTQLEPGVAVHCSSSINWYEGEVSLIFEDLMRAVPVPPLPADLKPRKVSMRISTPKKAREKIDKIDPSKFLEQVEDELIEEGHSEL</sequence>
<evidence type="ECO:0000313" key="8">
    <source>
        <dbReference type="EMBL" id="KKN25835.1"/>
    </source>
</evidence>
<dbReference type="InterPro" id="IPR003141">
    <property type="entry name" value="Pol/His_phosphatase_N"/>
</dbReference>
<evidence type="ECO:0000259" key="7">
    <source>
        <dbReference type="SMART" id="SM00481"/>
    </source>
</evidence>
<dbReference type="Gene3D" id="1.10.150.870">
    <property type="match status" value="1"/>
</dbReference>
<evidence type="ECO:0000256" key="1">
    <source>
        <dbReference type="ARBA" id="ARBA00012417"/>
    </source>
</evidence>
<dbReference type="GO" id="GO:0008408">
    <property type="term" value="F:3'-5' exonuclease activity"/>
    <property type="evidence" value="ECO:0007669"/>
    <property type="project" value="InterPro"/>
</dbReference>
<dbReference type="InterPro" id="IPR011708">
    <property type="entry name" value="DNA_pol3_alpha_NTPase_dom"/>
</dbReference>
<dbReference type="InterPro" id="IPR040982">
    <property type="entry name" value="DNA_pol3_finger"/>
</dbReference>
<evidence type="ECO:0000256" key="2">
    <source>
        <dbReference type="ARBA" id="ARBA00022679"/>
    </source>
</evidence>
<dbReference type="InterPro" id="IPR004013">
    <property type="entry name" value="PHP_dom"/>
</dbReference>
<keyword evidence="3" id="KW-0548">Nucleotidyltransferase</keyword>
<proteinExistence type="predicted"/>
<dbReference type="GO" id="GO:0006260">
    <property type="term" value="P:DNA replication"/>
    <property type="evidence" value="ECO:0007669"/>
    <property type="project" value="UniProtKB-KW"/>
</dbReference>
<protein>
    <recommendedName>
        <fullName evidence="1">DNA-directed DNA polymerase</fullName>
        <ecNumber evidence="1">2.7.7.7</ecNumber>
    </recommendedName>
</protein>
<dbReference type="EC" id="2.7.7.7" evidence="1"/>
<dbReference type="SMART" id="SM00481">
    <property type="entry name" value="POLIIIAc"/>
    <property type="match status" value="1"/>
</dbReference>
<dbReference type="InterPro" id="IPR016195">
    <property type="entry name" value="Pol/histidinol_Pase-like"/>
</dbReference>
<dbReference type="AlphaFoldDB" id="A0A0F9P206"/>
<evidence type="ECO:0000256" key="5">
    <source>
        <dbReference type="ARBA" id="ARBA00022932"/>
    </source>
</evidence>
<dbReference type="Pfam" id="PF17657">
    <property type="entry name" value="DNA_pol3_finger"/>
    <property type="match status" value="1"/>
</dbReference>
<dbReference type="InterPro" id="IPR029460">
    <property type="entry name" value="DNAPol_HHH"/>
</dbReference>